<evidence type="ECO:0000256" key="10">
    <source>
        <dbReference type="ARBA" id="ARBA00022989"/>
    </source>
</evidence>
<keyword evidence="7" id="KW-0633">Potassium transport</keyword>
<dbReference type="PROSITE" id="PS51201">
    <property type="entry name" value="RCK_N"/>
    <property type="match status" value="1"/>
</dbReference>
<feature type="transmembrane region" description="Helical" evidence="13">
    <location>
        <begin position="6"/>
        <end position="24"/>
    </location>
</feature>
<dbReference type="InterPro" id="IPR003148">
    <property type="entry name" value="RCK_N"/>
</dbReference>
<sequence length="627" mass="68357">MQETFFFQAMVYLAAAVIMVPIAKKIGLGSVLGYLLAGIIIGPAGLKFIGQEGTDIMHFAEFGVVIMLFVIGLELEPSRLWRLRKSILGTGGLQVGLTAVLVAGLALAFGIDWKQALALGMICSLSSTAIVLQSLNEKGLMKTPAGQSSFAVLLFQDIAVIPMLALFPLLASGEIAPATEGGHHSANVLDSLPTWLQPIITLGSVAAVVITGRYATPYLFRIIARTGMREMFTATALLLVVGIAVLMTTVGLSPALGTFLAGVVLANSEYRHELESDIDPFKGLLLGLFFIAVGASIDFDLVLANPALILGLVFGIMLAKLVVLFFLGRSFSLTRDQNAIFSFGLCQVGEFAFVLFSFSSQEGILSKEITDTMTAVVAISMALTPLVMLVNEKLMLPRLTLTADVVEDRESDLVDEQDSPVIIAGYGHFGSTIGRFLQANNIRTTVLDSNSDNIDRLRRMGYHVHYGDASRHDLLEIAGAAKAKVIVIAIGDEEKRLEMIETIKKHFPELHILVRSTNRYDAYDLMNAGILHIYRETLDTSLRVGIDAMTLLGHRAHEATRAAKMFFMHDERTLKRLSAIRNDDEYYSAVRENQQELSRLIQADRTATTLRVDEGWDEESLIADNGS</sequence>
<dbReference type="InterPro" id="IPR006153">
    <property type="entry name" value="Cation/H_exchanger_TM"/>
</dbReference>
<dbReference type="RefSeq" id="WP_163943360.1">
    <property type="nucleotide sequence ID" value="NZ_JAAFZH010000001.1"/>
</dbReference>
<keyword evidence="8 13" id="KW-0812">Transmembrane</keyword>
<feature type="transmembrane region" description="Helical" evidence="13">
    <location>
        <begin position="339"/>
        <end position="358"/>
    </location>
</feature>
<evidence type="ECO:0000256" key="9">
    <source>
        <dbReference type="ARBA" id="ARBA00022958"/>
    </source>
</evidence>
<dbReference type="InterPro" id="IPR004771">
    <property type="entry name" value="K/H_exchanger"/>
</dbReference>
<keyword evidence="12 13" id="KW-0472">Membrane</keyword>
<dbReference type="PANTHER" id="PTHR46157">
    <property type="entry name" value="K(+) EFFLUX ANTIPORTER 3, CHLOROPLASTIC"/>
    <property type="match status" value="1"/>
</dbReference>
<feature type="transmembrane region" description="Helical" evidence="13">
    <location>
        <begin position="195"/>
        <end position="215"/>
    </location>
</feature>
<keyword evidence="11" id="KW-0406">Ion transport</keyword>
<evidence type="ECO:0000256" key="2">
    <source>
        <dbReference type="ARBA" id="ARBA00005551"/>
    </source>
</evidence>
<protein>
    <submittedName>
        <fullName evidence="15">Potassium transporter</fullName>
    </submittedName>
</protein>
<keyword evidence="9" id="KW-0630">Potassium</keyword>
<dbReference type="GO" id="GO:1902600">
    <property type="term" value="P:proton transmembrane transport"/>
    <property type="evidence" value="ECO:0007669"/>
    <property type="project" value="InterPro"/>
</dbReference>
<evidence type="ECO:0000256" key="3">
    <source>
        <dbReference type="ARBA" id="ARBA00022448"/>
    </source>
</evidence>
<accession>A0A6L9L3X6</accession>
<dbReference type="Pfam" id="PF00999">
    <property type="entry name" value="Na_H_Exchanger"/>
    <property type="match status" value="1"/>
</dbReference>
<keyword evidence="5" id="KW-1003">Cell membrane</keyword>
<feature type="transmembrane region" description="Helical" evidence="13">
    <location>
        <begin position="148"/>
        <end position="171"/>
    </location>
</feature>
<feature type="transmembrane region" description="Helical" evidence="13">
    <location>
        <begin position="370"/>
        <end position="390"/>
    </location>
</feature>
<dbReference type="EMBL" id="JAAFZH010000001">
    <property type="protein sequence ID" value="NDU94117.1"/>
    <property type="molecule type" value="Genomic_DNA"/>
</dbReference>
<dbReference type="AlphaFoldDB" id="A0A6L9L3X6"/>
<keyword evidence="4" id="KW-0050">Antiport</keyword>
<evidence type="ECO:0000256" key="5">
    <source>
        <dbReference type="ARBA" id="ARBA00022475"/>
    </source>
</evidence>
<name>A0A6L9L3X6_9BACT</name>
<feature type="transmembrane region" description="Helical" evidence="13">
    <location>
        <begin position="87"/>
        <end position="111"/>
    </location>
</feature>
<keyword evidence="6" id="KW-0997">Cell inner membrane</keyword>
<dbReference type="PANTHER" id="PTHR46157:SF4">
    <property type="entry name" value="K(+) EFFLUX ANTIPORTER 3, CHLOROPLASTIC"/>
    <property type="match status" value="1"/>
</dbReference>
<feature type="transmembrane region" description="Helical" evidence="13">
    <location>
        <begin position="308"/>
        <end position="327"/>
    </location>
</feature>
<evidence type="ECO:0000256" key="7">
    <source>
        <dbReference type="ARBA" id="ARBA00022538"/>
    </source>
</evidence>
<evidence type="ECO:0000313" key="15">
    <source>
        <dbReference type="EMBL" id="NDU94117.1"/>
    </source>
</evidence>
<dbReference type="Gene3D" id="3.40.50.720">
    <property type="entry name" value="NAD(P)-binding Rossmann-like Domain"/>
    <property type="match status" value="1"/>
</dbReference>
<dbReference type="SUPFAM" id="SSF51735">
    <property type="entry name" value="NAD(P)-binding Rossmann-fold domains"/>
    <property type="match status" value="1"/>
</dbReference>
<dbReference type="InterPro" id="IPR036291">
    <property type="entry name" value="NAD(P)-bd_dom_sf"/>
</dbReference>
<dbReference type="FunFam" id="3.40.50.720:FF:000036">
    <property type="entry name" value="Glutathione-regulated potassium-efflux system protein KefB"/>
    <property type="match status" value="1"/>
</dbReference>
<dbReference type="InterPro" id="IPR038770">
    <property type="entry name" value="Na+/solute_symporter_sf"/>
</dbReference>
<evidence type="ECO:0000256" key="8">
    <source>
        <dbReference type="ARBA" id="ARBA00022692"/>
    </source>
</evidence>
<evidence type="ECO:0000256" key="1">
    <source>
        <dbReference type="ARBA" id="ARBA00004429"/>
    </source>
</evidence>
<evidence type="ECO:0000256" key="6">
    <source>
        <dbReference type="ARBA" id="ARBA00022519"/>
    </source>
</evidence>
<keyword evidence="3" id="KW-0813">Transport</keyword>
<evidence type="ECO:0000259" key="14">
    <source>
        <dbReference type="PROSITE" id="PS51201"/>
    </source>
</evidence>
<comment type="subcellular location">
    <subcellularLocation>
        <location evidence="1">Cell inner membrane</location>
        <topology evidence="1">Multi-pass membrane protein</topology>
    </subcellularLocation>
</comment>
<dbReference type="GO" id="GO:0008324">
    <property type="term" value="F:monoatomic cation transmembrane transporter activity"/>
    <property type="evidence" value="ECO:0007669"/>
    <property type="project" value="InterPro"/>
</dbReference>
<reference evidence="15 16" key="1">
    <citation type="submission" date="2020-02" db="EMBL/GenBank/DDBJ databases">
        <title>Draft genome sequence of two Spirosoma agri KCTC 52727 and Spirosoma terrae KCTC 52035.</title>
        <authorList>
            <person name="Rojas J."/>
            <person name="Ambika Manirajan B."/>
            <person name="Suarez C."/>
            <person name="Ratering S."/>
            <person name="Schnell S."/>
        </authorList>
    </citation>
    <scope>NUCLEOTIDE SEQUENCE [LARGE SCALE GENOMIC DNA]</scope>
    <source>
        <strain evidence="15 16">KCTC 52035</strain>
    </source>
</reference>
<keyword evidence="10 13" id="KW-1133">Transmembrane helix</keyword>
<comment type="caution">
    <text evidence="15">The sequence shown here is derived from an EMBL/GenBank/DDBJ whole genome shotgun (WGS) entry which is preliminary data.</text>
</comment>
<dbReference type="GO" id="GO:0005886">
    <property type="term" value="C:plasma membrane"/>
    <property type="evidence" value="ECO:0007669"/>
    <property type="project" value="UniProtKB-SubCell"/>
</dbReference>
<evidence type="ECO:0000313" key="16">
    <source>
        <dbReference type="Proteomes" id="UP000474175"/>
    </source>
</evidence>
<evidence type="ECO:0000256" key="12">
    <source>
        <dbReference type="ARBA" id="ARBA00023136"/>
    </source>
</evidence>
<feature type="transmembrane region" description="Helical" evidence="13">
    <location>
        <begin position="117"/>
        <end position="136"/>
    </location>
</feature>
<dbReference type="NCBIfam" id="TIGR00932">
    <property type="entry name" value="2a37"/>
    <property type="match status" value="1"/>
</dbReference>
<dbReference type="GO" id="GO:0006813">
    <property type="term" value="P:potassium ion transport"/>
    <property type="evidence" value="ECO:0007669"/>
    <property type="project" value="UniProtKB-KW"/>
</dbReference>
<comment type="similarity">
    <text evidence="2">Belongs to the monovalent cation:proton antiporter 2 (CPA2) transporter (TC 2.A.37) family.</text>
</comment>
<dbReference type="Proteomes" id="UP000474175">
    <property type="component" value="Unassembled WGS sequence"/>
</dbReference>
<feature type="domain" description="RCK N-terminal" evidence="14">
    <location>
        <begin position="418"/>
        <end position="542"/>
    </location>
</feature>
<feature type="transmembrane region" description="Helical" evidence="13">
    <location>
        <begin position="56"/>
        <end position="75"/>
    </location>
</feature>
<evidence type="ECO:0000256" key="4">
    <source>
        <dbReference type="ARBA" id="ARBA00022449"/>
    </source>
</evidence>
<gene>
    <name evidence="15" type="ORF">GK108_04470</name>
</gene>
<evidence type="ECO:0000256" key="11">
    <source>
        <dbReference type="ARBA" id="ARBA00023065"/>
    </source>
</evidence>
<dbReference type="Gene3D" id="1.20.1530.20">
    <property type="match status" value="1"/>
</dbReference>
<organism evidence="15 16">
    <name type="scientific">Spirosoma terrae</name>
    <dbReference type="NCBI Taxonomy" id="1968276"/>
    <lineage>
        <taxon>Bacteria</taxon>
        <taxon>Pseudomonadati</taxon>
        <taxon>Bacteroidota</taxon>
        <taxon>Cytophagia</taxon>
        <taxon>Cytophagales</taxon>
        <taxon>Cytophagaceae</taxon>
        <taxon>Spirosoma</taxon>
    </lineage>
</organism>
<dbReference type="Pfam" id="PF02254">
    <property type="entry name" value="TrkA_N"/>
    <property type="match status" value="1"/>
</dbReference>
<keyword evidence="16" id="KW-1185">Reference proteome</keyword>
<dbReference type="GO" id="GO:0015297">
    <property type="term" value="F:antiporter activity"/>
    <property type="evidence" value="ECO:0007669"/>
    <property type="project" value="UniProtKB-KW"/>
</dbReference>
<feature type="transmembrane region" description="Helical" evidence="13">
    <location>
        <begin position="31"/>
        <end position="50"/>
    </location>
</feature>
<evidence type="ECO:0000256" key="13">
    <source>
        <dbReference type="SAM" id="Phobius"/>
    </source>
</evidence>
<dbReference type="FunFam" id="1.20.1530.20:FF:000001">
    <property type="entry name" value="Glutathione-regulated potassium-efflux system protein KefB"/>
    <property type="match status" value="1"/>
</dbReference>
<proteinExistence type="inferred from homology"/>
<feature type="transmembrane region" description="Helical" evidence="13">
    <location>
        <begin position="236"/>
        <end position="264"/>
    </location>
</feature>